<accession>I7JU74</accession>
<dbReference type="InterPro" id="IPR015797">
    <property type="entry name" value="NUDIX_hydrolase-like_dom_sf"/>
</dbReference>
<dbReference type="GO" id="GO:0006754">
    <property type="term" value="P:ATP biosynthetic process"/>
    <property type="evidence" value="ECO:0007669"/>
    <property type="project" value="TreeGrafter"/>
</dbReference>
<reference evidence="7 8" key="1">
    <citation type="submission" date="2012-06" db="EMBL/GenBank/DDBJ databases">
        <title>Draft Genome Sequence of Lactobacillus hominis Strain CRBIP 24.179T, isolated from human intestine.</title>
        <authorList>
            <person name="Cousin S."/>
            <person name="Ma L."/>
            <person name="Bizet C."/>
            <person name="Loux V."/>
            <person name="Bouchier C."/>
            <person name="Clermont D."/>
            <person name="Creno S."/>
        </authorList>
    </citation>
    <scope>NUCLEOTIDE SEQUENCE [LARGE SCALE GENOMIC DNA]</scope>
    <source>
        <strain evidence="8">CRBIP 24.179T</strain>
    </source>
</reference>
<dbReference type="PANTHER" id="PTHR21340:SF0">
    <property type="entry name" value="BIS(5'-NUCLEOSYL)-TETRAPHOSPHATASE [ASYMMETRICAL]"/>
    <property type="match status" value="1"/>
</dbReference>
<feature type="domain" description="Nudix hydrolase" evidence="6">
    <location>
        <begin position="2"/>
        <end position="135"/>
    </location>
</feature>
<dbReference type="PROSITE" id="PS51462">
    <property type="entry name" value="NUDIX"/>
    <property type="match status" value="1"/>
</dbReference>
<protein>
    <recommendedName>
        <fullName evidence="2">Bis(5'-nucleosyl)-tetraphosphatase [asymmetrical]</fullName>
    </recommendedName>
    <alternativeName>
        <fullName evidence="5">Diadenosine 5',5'''-P1,P4-tetraphosphate asymmetrical hydrolase</fullName>
    </alternativeName>
</protein>
<dbReference type="EMBL" id="CAKE01000001">
    <property type="protein sequence ID" value="CCI81051.1"/>
    <property type="molecule type" value="Genomic_DNA"/>
</dbReference>
<comment type="caution">
    <text evidence="7">The sequence shown here is derived from an EMBL/GenBank/DDBJ whole genome shotgun (WGS) entry which is preliminary data.</text>
</comment>
<organism evidence="7 8">
    <name type="scientific">Lactobacillus hominis DSM 23910 = CRBIP 24.179</name>
    <dbReference type="NCBI Taxonomy" id="1423758"/>
    <lineage>
        <taxon>Bacteria</taxon>
        <taxon>Bacillati</taxon>
        <taxon>Bacillota</taxon>
        <taxon>Bacilli</taxon>
        <taxon>Lactobacillales</taxon>
        <taxon>Lactobacillaceae</taxon>
        <taxon>Lactobacillus</taxon>
    </lineage>
</organism>
<dbReference type="STRING" id="1423758.FC41_GL000187"/>
<dbReference type="SUPFAM" id="SSF55811">
    <property type="entry name" value="Nudix"/>
    <property type="match status" value="1"/>
</dbReference>
<dbReference type="InterPro" id="IPR003565">
    <property type="entry name" value="Tetra_PHTase"/>
</dbReference>
<dbReference type="GO" id="GO:0000166">
    <property type="term" value="F:nucleotide binding"/>
    <property type="evidence" value="ECO:0007669"/>
    <property type="project" value="UniProtKB-KW"/>
</dbReference>
<keyword evidence="8" id="KW-1185">Reference proteome</keyword>
<evidence type="ECO:0000256" key="4">
    <source>
        <dbReference type="ARBA" id="ARBA00022801"/>
    </source>
</evidence>
<evidence type="ECO:0000256" key="1">
    <source>
        <dbReference type="ARBA" id="ARBA00005582"/>
    </source>
</evidence>
<dbReference type="RefSeq" id="WP_008469656.1">
    <property type="nucleotide sequence ID" value="NZ_AYZP01000001.1"/>
</dbReference>
<evidence type="ECO:0000313" key="7">
    <source>
        <dbReference type="EMBL" id="CCI81051.1"/>
    </source>
</evidence>
<comment type="similarity">
    <text evidence="1">Belongs to the Nudix hydrolase family.</text>
</comment>
<evidence type="ECO:0000259" key="6">
    <source>
        <dbReference type="PROSITE" id="PS51462"/>
    </source>
</evidence>
<evidence type="ECO:0000256" key="2">
    <source>
        <dbReference type="ARBA" id="ARBA00018911"/>
    </source>
</evidence>
<proteinExistence type="inferred from homology"/>
<sequence>MKHKESAGAIIWRKKLNKLEFLLSKSQAYKQFPSYWSFPKGHLEDIETHHQAAQREVFEEVGLKPIFDFDFSTNFTYQVTENIEKTVTLYLAKAVEGQIIKVQPSEIKQANWFNYHDALTLLNDYPDLVSSFKQANSYLLNN</sequence>
<dbReference type="GO" id="GO:0006167">
    <property type="term" value="P:AMP biosynthetic process"/>
    <property type="evidence" value="ECO:0007669"/>
    <property type="project" value="TreeGrafter"/>
</dbReference>
<evidence type="ECO:0000256" key="3">
    <source>
        <dbReference type="ARBA" id="ARBA00022741"/>
    </source>
</evidence>
<dbReference type="Proteomes" id="UP000009320">
    <property type="component" value="Unassembled WGS sequence"/>
</dbReference>
<dbReference type="AlphaFoldDB" id="I7JU74"/>
<dbReference type="GO" id="GO:0004081">
    <property type="term" value="F:bis(5'-nucleosyl)-tetraphosphatase (asymmetrical) activity"/>
    <property type="evidence" value="ECO:0007669"/>
    <property type="project" value="TreeGrafter"/>
</dbReference>
<dbReference type="eggNOG" id="COG1051">
    <property type="taxonomic scope" value="Bacteria"/>
</dbReference>
<dbReference type="OrthoDB" id="9816289at2"/>
<dbReference type="CDD" id="cd03428">
    <property type="entry name" value="NUDIX_Ap4A_Nudt2"/>
    <property type="match status" value="1"/>
</dbReference>
<name>I7JU74_9LACO</name>
<evidence type="ECO:0000256" key="5">
    <source>
        <dbReference type="ARBA" id="ARBA00032644"/>
    </source>
</evidence>
<dbReference type="Pfam" id="PF00293">
    <property type="entry name" value="NUDIX"/>
    <property type="match status" value="1"/>
</dbReference>
<dbReference type="InterPro" id="IPR020084">
    <property type="entry name" value="NUDIX_hydrolase_CS"/>
</dbReference>
<keyword evidence="4" id="KW-0378">Hydrolase</keyword>
<dbReference type="InterPro" id="IPR000086">
    <property type="entry name" value="NUDIX_hydrolase_dom"/>
</dbReference>
<evidence type="ECO:0000313" key="8">
    <source>
        <dbReference type="Proteomes" id="UP000009320"/>
    </source>
</evidence>
<dbReference type="PROSITE" id="PS00893">
    <property type="entry name" value="NUDIX_BOX"/>
    <property type="match status" value="1"/>
</dbReference>
<keyword evidence="3" id="KW-0547">Nucleotide-binding</keyword>
<dbReference type="PATRIC" id="fig|1423758.3.peg.191"/>
<dbReference type="PANTHER" id="PTHR21340">
    <property type="entry name" value="DIADENOSINE 5,5-P1,P4-TETRAPHOSPHATE PYROPHOSPHOHYDROLASE MUTT"/>
    <property type="match status" value="1"/>
</dbReference>
<dbReference type="GeneID" id="82846332"/>
<dbReference type="InterPro" id="IPR051325">
    <property type="entry name" value="Nudix_hydrolase_domain"/>
</dbReference>
<dbReference type="Gene3D" id="3.90.79.10">
    <property type="entry name" value="Nucleoside Triphosphate Pyrophosphohydrolase"/>
    <property type="match status" value="1"/>
</dbReference>
<gene>
    <name evidence="7" type="ORF">BN55_03820</name>
</gene>